<dbReference type="InterPro" id="IPR050602">
    <property type="entry name" value="Malonyl-ACP_OMT"/>
</dbReference>
<dbReference type="Proteomes" id="UP000216438">
    <property type="component" value="Chromosome"/>
</dbReference>
<keyword evidence="5 8" id="KW-0808">Transferase</keyword>
<dbReference type="InterPro" id="IPR013216">
    <property type="entry name" value="Methyltransf_11"/>
</dbReference>
<dbReference type="EC" id="2.1.1.197" evidence="3 8"/>
<dbReference type="Pfam" id="PF08241">
    <property type="entry name" value="Methyltransf_11"/>
    <property type="match status" value="1"/>
</dbReference>
<evidence type="ECO:0000256" key="3">
    <source>
        <dbReference type="ARBA" id="ARBA00012327"/>
    </source>
</evidence>
<dbReference type="InterPro" id="IPR011814">
    <property type="entry name" value="BioC"/>
</dbReference>
<dbReference type="InterPro" id="IPR029063">
    <property type="entry name" value="SAM-dependent_MTases_sf"/>
</dbReference>
<dbReference type="PANTHER" id="PTHR13090">
    <property type="entry name" value="ARGININE-HYDROXYLASE NDUFAF5, MITOCHONDRIAL"/>
    <property type="match status" value="1"/>
</dbReference>
<accession>A0A249DZ62</accession>
<dbReference type="GO" id="GO:0032259">
    <property type="term" value="P:methylation"/>
    <property type="evidence" value="ECO:0007669"/>
    <property type="project" value="UniProtKB-KW"/>
</dbReference>
<evidence type="ECO:0000313" key="10">
    <source>
        <dbReference type="Proteomes" id="UP000216438"/>
    </source>
</evidence>
<dbReference type="HAMAP" id="MF_00835">
    <property type="entry name" value="BioC"/>
    <property type="match status" value="1"/>
</dbReference>
<comment type="catalytic activity">
    <reaction evidence="1 8">
        <text>malonyl-[ACP] + S-adenosyl-L-methionine = malonyl-[ACP] methyl ester + S-adenosyl-L-homocysteine</text>
        <dbReference type="Rhea" id="RHEA:17105"/>
        <dbReference type="Rhea" id="RHEA-COMP:9623"/>
        <dbReference type="Rhea" id="RHEA-COMP:9954"/>
        <dbReference type="ChEBI" id="CHEBI:57856"/>
        <dbReference type="ChEBI" id="CHEBI:59789"/>
        <dbReference type="ChEBI" id="CHEBI:78449"/>
        <dbReference type="ChEBI" id="CHEBI:78845"/>
        <dbReference type="EC" id="2.1.1.197"/>
    </reaction>
</comment>
<dbReference type="NCBIfam" id="TIGR02072">
    <property type="entry name" value="BioC"/>
    <property type="match status" value="1"/>
</dbReference>
<evidence type="ECO:0000313" key="9">
    <source>
        <dbReference type="EMBL" id="ASX26834.1"/>
    </source>
</evidence>
<dbReference type="RefSeq" id="WP_016857885.1">
    <property type="nucleotide sequence ID" value="NZ_CP016303.1"/>
</dbReference>
<evidence type="ECO:0000256" key="8">
    <source>
        <dbReference type="HAMAP-Rule" id="MF_00835"/>
    </source>
</evidence>
<keyword evidence="4 8" id="KW-0489">Methyltransferase</keyword>
<evidence type="ECO:0000256" key="2">
    <source>
        <dbReference type="ARBA" id="ARBA00004746"/>
    </source>
</evidence>
<dbReference type="AlphaFoldDB" id="A0A249DZ62"/>
<dbReference type="GO" id="GO:0102130">
    <property type="term" value="F:malonyl-CoA methyltransferase activity"/>
    <property type="evidence" value="ECO:0007669"/>
    <property type="project" value="UniProtKB-EC"/>
</dbReference>
<dbReference type="GO" id="GO:0009102">
    <property type="term" value="P:biotin biosynthetic process"/>
    <property type="evidence" value="ECO:0007669"/>
    <property type="project" value="UniProtKB-UniRule"/>
</dbReference>
<dbReference type="GO" id="GO:0010340">
    <property type="term" value="F:carboxyl-O-methyltransferase activity"/>
    <property type="evidence" value="ECO:0007669"/>
    <property type="project" value="UniProtKB-UniRule"/>
</dbReference>
<dbReference type="UniPathway" id="UPA00078"/>
<reference evidence="10" key="1">
    <citation type="submission" date="2016-06" db="EMBL/GenBank/DDBJ databases">
        <authorList>
            <person name="Chen W."/>
            <person name="Hasegawa D.K."/>
        </authorList>
    </citation>
    <scope>NUCLEOTIDE SEQUENCE [LARGE SCALE GENOMIC DNA]</scope>
    <source>
        <strain evidence="10">MEAM1</strain>
    </source>
</reference>
<evidence type="ECO:0000256" key="7">
    <source>
        <dbReference type="ARBA" id="ARBA00022756"/>
    </source>
</evidence>
<keyword evidence="6 8" id="KW-0949">S-adenosyl-L-methionine</keyword>
<evidence type="ECO:0000256" key="5">
    <source>
        <dbReference type="ARBA" id="ARBA00022679"/>
    </source>
</evidence>
<evidence type="ECO:0000256" key="1">
    <source>
        <dbReference type="ARBA" id="ARBA00000852"/>
    </source>
</evidence>
<sequence>MISKNFFIESVNKTAIASAFSRAAYSYDQAASLQKEVGFRLLQMTGDIKKSWVLDAGCGTGYFSQFWRQKGNRVLSLDLSLEMLKQAQKKSSARAYLLADIEHLPILDQKIDLCFSNMAIQWCDDLKVVLAEFHRVTRSGGVILFSTLAMGSLKELAQAWQKVDGEPHINRFLSFEEIQQICTPYHSELKMCLSKVCFPDLRSLIQSLRGVGATHLHRGRKVGLSSRAHIQKLENAYPVKFGEYPLSYQLVYGIIYRD</sequence>
<keyword evidence="7 8" id="KW-0093">Biotin biosynthesis</keyword>
<comment type="pathway">
    <text evidence="2 8">Cofactor biosynthesis; biotin biosynthesis.</text>
</comment>
<dbReference type="SUPFAM" id="SSF53335">
    <property type="entry name" value="S-adenosyl-L-methionine-dependent methyltransferases"/>
    <property type="match status" value="1"/>
</dbReference>
<comment type="similarity">
    <text evidence="8">Belongs to the methyltransferase superfamily.</text>
</comment>
<dbReference type="PANTHER" id="PTHR13090:SF1">
    <property type="entry name" value="ARGININE-HYDROXYLASE NDUFAF5, MITOCHONDRIAL"/>
    <property type="match status" value="1"/>
</dbReference>
<reference evidence="9 10" key="2">
    <citation type="submission" date="2017-09" db="EMBL/GenBank/DDBJ databases">
        <title>The genome of whitefly Bemisia tabaci, a global crop pest, provides novel insights into virus transmission, host adaptation and insecticide resistance.</title>
        <authorList>
            <person name="Kaur N."/>
            <person name="Kliot A."/>
            <person name="Pinheiro P.V."/>
            <person name="Luan J."/>
            <person name="Zheng Y."/>
            <person name="Liu W."/>
            <person name="Sun H."/>
            <person name="Yang X."/>
            <person name="Xu Y."/>
            <person name="Luo Y."/>
            <person name="Kruse A."/>
            <person name="Fisher T.W."/>
            <person name="Nelson D.R."/>
            <person name="Elimelech M."/>
            <person name="MacCoss M."/>
            <person name="Johnson R."/>
            <person name="Cohen E."/>
            <person name="Hunter W.B."/>
            <person name="Brown J.K."/>
            <person name="Jander G."/>
            <person name="Cilia M."/>
            <person name="Douglas A.E."/>
            <person name="Ghanim M."/>
            <person name="Simmons A.M."/>
            <person name="Wintermantel W.M."/>
            <person name="Ling K.-S."/>
            <person name="Fei Z."/>
        </authorList>
    </citation>
    <scope>NUCLEOTIDE SEQUENCE [LARGE SCALE GENOMIC DNA]</scope>
    <source>
        <strain evidence="9 10">MEAM1</strain>
    </source>
</reference>
<dbReference type="Gene3D" id="3.40.50.150">
    <property type="entry name" value="Vaccinia Virus protein VP39"/>
    <property type="match status" value="1"/>
</dbReference>
<dbReference type="GO" id="GO:0008757">
    <property type="term" value="F:S-adenosylmethionine-dependent methyltransferase activity"/>
    <property type="evidence" value="ECO:0007669"/>
    <property type="project" value="InterPro"/>
</dbReference>
<organism evidence="9 10">
    <name type="scientific">Candidatus Hamiltonella defensa</name>
    <name type="common">Bemisia tabaci</name>
    <dbReference type="NCBI Taxonomy" id="672795"/>
    <lineage>
        <taxon>Bacteria</taxon>
        <taxon>Pseudomonadati</taxon>
        <taxon>Pseudomonadota</taxon>
        <taxon>Gammaproteobacteria</taxon>
        <taxon>Enterobacterales</taxon>
        <taxon>Enterobacteriaceae</taxon>
        <taxon>aphid secondary symbionts</taxon>
        <taxon>Candidatus Williamhamiltonella</taxon>
    </lineage>
</organism>
<dbReference type="EMBL" id="CP016303">
    <property type="protein sequence ID" value="ASX26834.1"/>
    <property type="molecule type" value="Genomic_DNA"/>
</dbReference>
<dbReference type="CDD" id="cd02440">
    <property type="entry name" value="AdoMet_MTases"/>
    <property type="match status" value="1"/>
</dbReference>
<dbReference type="OrthoDB" id="9760689at2"/>
<evidence type="ECO:0000256" key="4">
    <source>
        <dbReference type="ARBA" id="ARBA00022603"/>
    </source>
</evidence>
<name>A0A249DZ62_9ENTR</name>
<protein>
    <recommendedName>
        <fullName evidence="3 8">Malonyl-[acyl-carrier protein] O-methyltransferase</fullName>
        <shortName evidence="8">Malonyl-ACP O-methyltransferase</shortName>
        <ecNumber evidence="3 8">2.1.1.197</ecNumber>
    </recommendedName>
    <alternativeName>
        <fullName evidence="8">Biotin synthesis protein BioC</fullName>
    </alternativeName>
</protein>
<evidence type="ECO:0000256" key="6">
    <source>
        <dbReference type="ARBA" id="ARBA00022691"/>
    </source>
</evidence>
<proteinExistence type="inferred from homology"/>
<gene>
    <name evidence="8" type="primary">bioC</name>
    <name evidence="9" type="ORF">BA171_07470</name>
</gene>
<comment type="function">
    <text evidence="8">Converts the free carboxyl group of a malonyl-thioester to its methyl ester by transfer of a methyl group from S-adenosyl-L-methionine (SAM). It allows to synthesize pimeloyl-ACP via the fatty acid synthetic pathway.</text>
</comment>